<dbReference type="Pfam" id="PF13041">
    <property type="entry name" value="PPR_2"/>
    <property type="match status" value="1"/>
</dbReference>
<dbReference type="Pfam" id="PF12854">
    <property type="entry name" value="PPR_1"/>
    <property type="match status" value="1"/>
</dbReference>
<organism evidence="4">
    <name type="scientific">Nymphaea colorata</name>
    <name type="common">pocket water lily</name>
    <dbReference type="NCBI Taxonomy" id="210225"/>
    <lineage>
        <taxon>Eukaryota</taxon>
        <taxon>Viridiplantae</taxon>
        <taxon>Streptophyta</taxon>
        <taxon>Embryophyta</taxon>
        <taxon>Tracheophyta</taxon>
        <taxon>Spermatophyta</taxon>
        <taxon>Magnoliopsida</taxon>
        <taxon>Nymphaeales</taxon>
        <taxon>Nymphaeaceae</taxon>
        <taxon>Nymphaea</taxon>
    </lineage>
</organism>
<dbReference type="InterPro" id="IPR050667">
    <property type="entry name" value="PPR-containing_protein"/>
</dbReference>
<keyword evidence="2" id="KW-0677">Repeat</keyword>
<feature type="repeat" description="PPR" evidence="3">
    <location>
        <begin position="284"/>
        <end position="318"/>
    </location>
</feature>
<dbReference type="Gramene" id="NC1G0307210.1">
    <property type="protein sequence ID" value="NC1G0307210.1:cds"/>
    <property type="gene ID" value="NC1G0307210"/>
</dbReference>
<dbReference type="EMBL" id="LR721774">
    <property type="protein sequence ID" value="VVV47817.1"/>
    <property type="molecule type" value="Genomic_DNA"/>
</dbReference>
<feature type="repeat" description="PPR" evidence="3">
    <location>
        <begin position="179"/>
        <end position="213"/>
    </location>
</feature>
<evidence type="ECO:0000313" key="4">
    <source>
        <dbReference type="EMBL" id="VVV47817.1"/>
    </source>
</evidence>
<protein>
    <recommendedName>
        <fullName evidence="5">Pentacotripeptide-repeat region of PRORP domain-containing protein</fullName>
    </recommendedName>
</protein>
<evidence type="ECO:0000256" key="3">
    <source>
        <dbReference type="PROSITE-ProRule" id="PRU00708"/>
    </source>
</evidence>
<sequence>MFSTRSRRIPLVFLRHLSSALPAASILNPQSLPFLTSRQKSRNALALLKSEEDPDRIVEIARAASLSTQSHLDRISLSIAVSKLAASRSFDTLHKFLEEQKNRPDCRDERFVNKVIILYGKSGMLHESVRTFEQMDKLGLRRTVRSLNALLSAAVASKNHEEVGRIFTEFPKAFTIKPDLDTYNTVIKSQCDSGNSMSAYSILDEMDKNKVHPNEISYGTLMAGLYAEERFDEIAKVLDLMKKKGCSPSLTTTNFRLKSLCKLGKSVEAKALLDGIRSRGILPDVFAFYNLIYGFCKEGNLEEAKSIFFEMGKKKNPAPSSECYFTLIYYLCESGDFSCAFDLCNKCMERGWVPNFTTVKSLVNGLARNERAEEARGVVEKVKEKFPGKVNMWMEVEEMLH</sequence>
<dbReference type="PANTHER" id="PTHR47939:SF9">
    <property type="entry name" value="(WILD MALAYSIAN BANANA) HYPOTHETICAL PROTEIN"/>
    <property type="match status" value="1"/>
</dbReference>
<reference evidence="4" key="1">
    <citation type="submission" date="2019-09" db="EMBL/GenBank/DDBJ databases">
        <authorList>
            <person name="Zhang L."/>
        </authorList>
    </citation>
    <scope>NUCLEOTIDE SEQUENCE</scope>
</reference>
<feature type="repeat" description="PPR" evidence="3">
    <location>
        <begin position="320"/>
        <end position="354"/>
    </location>
</feature>
<evidence type="ECO:0000256" key="2">
    <source>
        <dbReference type="ARBA" id="ARBA00022737"/>
    </source>
</evidence>
<feature type="repeat" description="PPR" evidence="3">
    <location>
        <begin position="214"/>
        <end position="248"/>
    </location>
</feature>
<dbReference type="Pfam" id="PF01535">
    <property type="entry name" value="PPR"/>
    <property type="match status" value="2"/>
</dbReference>
<feature type="repeat" description="PPR" evidence="3">
    <location>
        <begin position="249"/>
        <end position="283"/>
    </location>
</feature>
<dbReference type="InterPro" id="IPR002885">
    <property type="entry name" value="PPR_rpt"/>
</dbReference>
<dbReference type="AlphaFoldDB" id="A0A5K0W3Y0"/>
<dbReference type="PANTHER" id="PTHR47939">
    <property type="entry name" value="MEMBRANE-ASSOCIATED SALT-INDUCIBLE PROTEIN-LIKE"/>
    <property type="match status" value="1"/>
</dbReference>
<feature type="repeat" description="PPR" evidence="3">
    <location>
        <begin position="108"/>
        <end position="142"/>
    </location>
</feature>
<comment type="similarity">
    <text evidence="1">Belongs to the PPR family. P subfamily.</text>
</comment>
<dbReference type="OMA" id="DSDCYFT"/>
<proteinExistence type="inferred from homology"/>
<name>A0A5K0W3Y0_9MAGN</name>
<evidence type="ECO:0008006" key="5">
    <source>
        <dbReference type="Google" id="ProtNLM"/>
    </source>
</evidence>
<dbReference type="InterPro" id="IPR011990">
    <property type="entry name" value="TPR-like_helical_dom_sf"/>
</dbReference>
<accession>A0A5K0W3Y0</accession>
<dbReference type="OrthoDB" id="185373at2759"/>
<dbReference type="SUPFAM" id="SSF48452">
    <property type="entry name" value="TPR-like"/>
    <property type="match status" value="1"/>
</dbReference>
<evidence type="ECO:0000256" key="1">
    <source>
        <dbReference type="ARBA" id="ARBA00007626"/>
    </source>
</evidence>
<gene>
    <name evidence="4" type="ORF">NYM_LOCUS3651</name>
</gene>
<dbReference type="PROSITE" id="PS51375">
    <property type="entry name" value="PPR"/>
    <property type="match status" value="6"/>
</dbReference>
<dbReference type="NCBIfam" id="TIGR00756">
    <property type="entry name" value="PPR"/>
    <property type="match status" value="5"/>
</dbReference>
<dbReference type="Gene3D" id="1.25.40.10">
    <property type="entry name" value="Tetratricopeptide repeat domain"/>
    <property type="match status" value="2"/>
</dbReference>